<dbReference type="Proteomes" id="UP000321954">
    <property type="component" value="Chromosome"/>
</dbReference>
<dbReference type="AlphaFoldDB" id="A0A5B8YIN0"/>
<organism evidence="3 4">
    <name type="scientific">Antarcticibacterium arcticum</name>
    <dbReference type="NCBI Taxonomy" id="2585771"/>
    <lineage>
        <taxon>Bacteria</taxon>
        <taxon>Pseudomonadati</taxon>
        <taxon>Bacteroidota</taxon>
        <taxon>Flavobacteriia</taxon>
        <taxon>Flavobacteriales</taxon>
        <taxon>Flavobacteriaceae</taxon>
        <taxon>Antarcticibacterium</taxon>
    </lineage>
</organism>
<feature type="signal peptide" evidence="1">
    <location>
        <begin position="1"/>
        <end position="15"/>
    </location>
</feature>
<name>A0A5B8YIN0_9FLAO</name>
<proteinExistence type="predicted"/>
<keyword evidence="4" id="KW-1185">Reference proteome</keyword>
<sequence length="127" mass="13731">MKKFFVLFLSIALFAACSSDDDENPDAADPILGTWVLVDASSPLDDEFCLEKESTLTFNADNTGSSTFYLTQANCTATSSTGNWTNRGNSLYTISVPVYGDLQGSVNFSGSNKFTFTFIGGVLTFEK</sequence>
<dbReference type="InterPro" id="IPR024311">
    <property type="entry name" value="Lipocalin-like"/>
</dbReference>
<dbReference type="KEGG" id="anp:FK178_07040"/>
<evidence type="ECO:0000313" key="3">
    <source>
        <dbReference type="EMBL" id="QED37491.1"/>
    </source>
</evidence>
<feature type="domain" description="Lipocalin-like" evidence="2">
    <location>
        <begin position="31"/>
        <end position="96"/>
    </location>
</feature>
<protein>
    <recommendedName>
        <fullName evidence="2">Lipocalin-like domain-containing protein</fullName>
    </recommendedName>
</protein>
<dbReference type="PROSITE" id="PS51257">
    <property type="entry name" value="PROKAR_LIPOPROTEIN"/>
    <property type="match status" value="1"/>
</dbReference>
<feature type="chain" id="PRO_5022804624" description="Lipocalin-like domain-containing protein" evidence="1">
    <location>
        <begin position="16"/>
        <end position="127"/>
    </location>
</feature>
<dbReference type="OrthoDB" id="1442355at2"/>
<dbReference type="Pfam" id="PF13648">
    <property type="entry name" value="Lipocalin_4"/>
    <property type="match status" value="1"/>
</dbReference>
<reference evidence="3 4" key="1">
    <citation type="submission" date="2019-08" db="EMBL/GenBank/DDBJ databases">
        <title>Antarcticibacterium arcticum sp. nov., a bacterium isolated from marine sediment of the Canadian Beaufort Sea.</title>
        <authorList>
            <person name="Lee Y.M."/>
            <person name="Baek K."/>
            <person name="Lee D.-H."/>
            <person name="Shin S.C."/>
            <person name="Jin Y.K."/>
            <person name="Park Y."/>
        </authorList>
    </citation>
    <scope>NUCLEOTIDE SEQUENCE [LARGE SCALE GENOMIC DNA]</scope>
    <source>
        <strain evidence="3 4">PAMC 28998</strain>
    </source>
</reference>
<keyword evidence="1" id="KW-0732">Signal</keyword>
<evidence type="ECO:0000259" key="2">
    <source>
        <dbReference type="Pfam" id="PF13648"/>
    </source>
</evidence>
<dbReference type="RefSeq" id="WP_146832717.1">
    <property type="nucleotide sequence ID" value="NZ_CP042476.1"/>
</dbReference>
<evidence type="ECO:0000313" key="4">
    <source>
        <dbReference type="Proteomes" id="UP000321954"/>
    </source>
</evidence>
<evidence type="ECO:0000256" key="1">
    <source>
        <dbReference type="SAM" id="SignalP"/>
    </source>
</evidence>
<dbReference type="EMBL" id="CP042476">
    <property type="protein sequence ID" value="QED37491.1"/>
    <property type="molecule type" value="Genomic_DNA"/>
</dbReference>
<accession>A0A5B8YIN0</accession>
<gene>
    <name evidence="3" type="ORF">FK178_07040</name>
</gene>